<name>K1RIL7_MAGGI</name>
<sequence length="127" mass="14193">MEEKTSLEIGRSTNLDLEHLMVTTGSVNRNDAIHQLAIGRNSSLRFTITPMNGSVASFKIYHQFYVFGEDQNYRLQLANPGNGNLEFTFILISWLVVAGSSGRHFGKCKKFISFTCKIAPANSDWAC</sequence>
<dbReference type="InterPro" id="IPR014716">
    <property type="entry name" value="Fibrinogen_a/b/g_C_1"/>
</dbReference>
<dbReference type="AlphaFoldDB" id="K1RIL7"/>
<accession>K1RIL7</accession>
<dbReference type="SUPFAM" id="SSF56496">
    <property type="entry name" value="Fibrinogen C-terminal domain-like"/>
    <property type="match status" value="1"/>
</dbReference>
<reference evidence="1" key="1">
    <citation type="journal article" date="2012" name="Nature">
        <title>The oyster genome reveals stress adaptation and complexity of shell formation.</title>
        <authorList>
            <person name="Zhang G."/>
            <person name="Fang X."/>
            <person name="Guo X."/>
            <person name="Li L."/>
            <person name="Luo R."/>
            <person name="Xu F."/>
            <person name="Yang P."/>
            <person name="Zhang L."/>
            <person name="Wang X."/>
            <person name="Qi H."/>
            <person name="Xiong Z."/>
            <person name="Que H."/>
            <person name="Xie Y."/>
            <person name="Holland P.W."/>
            <person name="Paps J."/>
            <person name="Zhu Y."/>
            <person name="Wu F."/>
            <person name="Chen Y."/>
            <person name="Wang J."/>
            <person name="Peng C."/>
            <person name="Meng J."/>
            <person name="Yang L."/>
            <person name="Liu J."/>
            <person name="Wen B."/>
            <person name="Zhang N."/>
            <person name="Huang Z."/>
            <person name="Zhu Q."/>
            <person name="Feng Y."/>
            <person name="Mount A."/>
            <person name="Hedgecock D."/>
            <person name="Xu Z."/>
            <person name="Liu Y."/>
            <person name="Domazet-Loso T."/>
            <person name="Du Y."/>
            <person name="Sun X."/>
            <person name="Zhang S."/>
            <person name="Liu B."/>
            <person name="Cheng P."/>
            <person name="Jiang X."/>
            <person name="Li J."/>
            <person name="Fan D."/>
            <person name="Wang W."/>
            <person name="Fu W."/>
            <person name="Wang T."/>
            <person name="Wang B."/>
            <person name="Zhang J."/>
            <person name="Peng Z."/>
            <person name="Li Y."/>
            <person name="Li N."/>
            <person name="Wang J."/>
            <person name="Chen M."/>
            <person name="He Y."/>
            <person name="Tan F."/>
            <person name="Song X."/>
            <person name="Zheng Q."/>
            <person name="Huang R."/>
            <person name="Yang H."/>
            <person name="Du X."/>
            <person name="Chen L."/>
            <person name="Yang M."/>
            <person name="Gaffney P.M."/>
            <person name="Wang S."/>
            <person name="Luo L."/>
            <person name="She Z."/>
            <person name="Ming Y."/>
            <person name="Huang W."/>
            <person name="Zhang S."/>
            <person name="Huang B."/>
            <person name="Zhang Y."/>
            <person name="Qu T."/>
            <person name="Ni P."/>
            <person name="Miao G."/>
            <person name="Wang J."/>
            <person name="Wang Q."/>
            <person name="Steinberg C.E."/>
            <person name="Wang H."/>
            <person name="Li N."/>
            <person name="Qian L."/>
            <person name="Zhang G."/>
            <person name="Li Y."/>
            <person name="Yang H."/>
            <person name="Liu X."/>
            <person name="Wang J."/>
            <person name="Yin Y."/>
            <person name="Wang J."/>
        </authorList>
    </citation>
    <scope>NUCLEOTIDE SEQUENCE [LARGE SCALE GENOMIC DNA]</scope>
    <source>
        <strain evidence="1">05x7-T-G4-1.051#20</strain>
    </source>
</reference>
<dbReference type="Gene3D" id="3.90.215.10">
    <property type="entry name" value="Gamma Fibrinogen, chain A, domain 1"/>
    <property type="match status" value="1"/>
</dbReference>
<proteinExistence type="predicted"/>
<gene>
    <name evidence="1" type="ORF">CGI_10017551</name>
</gene>
<dbReference type="HOGENOM" id="CLU_1972597_0_0_1"/>
<dbReference type="InterPro" id="IPR036056">
    <property type="entry name" value="Fibrinogen-like_C"/>
</dbReference>
<organism evidence="1">
    <name type="scientific">Magallana gigas</name>
    <name type="common">Pacific oyster</name>
    <name type="synonym">Crassostrea gigas</name>
    <dbReference type="NCBI Taxonomy" id="29159"/>
    <lineage>
        <taxon>Eukaryota</taxon>
        <taxon>Metazoa</taxon>
        <taxon>Spiralia</taxon>
        <taxon>Lophotrochozoa</taxon>
        <taxon>Mollusca</taxon>
        <taxon>Bivalvia</taxon>
        <taxon>Autobranchia</taxon>
        <taxon>Pteriomorphia</taxon>
        <taxon>Ostreida</taxon>
        <taxon>Ostreoidea</taxon>
        <taxon>Ostreidae</taxon>
        <taxon>Magallana</taxon>
    </lineage>
</organism>
<dbReference type="InParanoid" id="K1RIL7"/>
<protein>
    <submittedName>
        <fullName evidence="1">Uncharacterized protein</fullName>
    </submittedName>
</protein>
<dbReference type="EMBL" id="JH815866">
    <property type="protein sequence ID" value="EKC41445.1"/>
    <property type="molecule type" value="Genomic_DNA"/>
</dbReference>
<evidence type="ECO:0000313" key="1">
    <source>
        <dbReference type="EMBL" id="EKC41445.1"/>
    </source>
</evidence>